<proteinExistence type="predicted"/>
<accession>A0ABW3TSY4</accession>
<evidence type="ECO:0000313" key="2">
    <source>
        <dbReference type="Proteomes" id="UP001597181"/>
    </source>
</evidence>
<dbReference type="Proteomes" id="UP001597181">
    <property type="component" value="Unassembled WGS sequence"/>
</dbReference>
<dbReference type="RefSeq" id="WP_343962898.1">
    <property type="nucleotide sequence ID" value="NZ_BAAAKZ010000021.1"/>
</dbReference>
<name>A0ABW3TSY4_9MICO</name>
<dbReference type="EMBL" id="JBHTLY010000016">
    <property type="protein sequence ID" value="MFD1203485.1"/>
    <property type="molecule type" value="Genomic_DNA"/>
</dbReference>
<organism evidence="1 2">
    <name type="scientific">Leucobacter albus</name>
    <dbReference type="NCBI Taxonomy" id="272210"/>
    <lineage>
        <taxon>Bacteria</taxon>
        <taxon>Bacillati</taxon>
        <taxon>Actinomycetota</taxon>
        <taxon>Actinomycetes</taxon>
        <taxon>Micrococcales</taxon>
        <taxon>Microbacteriaceae</taxon>
        <taxon>Leucobacter</taxon>
    </lineage>
</organism>
<gene>
    <name evidence="1" type="ORF">ACFQ3U_16455</name>
</gene>
<keyword evidence="2" id="KW-1185">Reference proteome</keyword>
<sequence length="86" mass="9969">MSEQIDYVARARRLNGKAWLRRGSDRDAPLRRPEERRDMIASAQLHAMLAIAEQLRISNVLKTDELRLRANFDPGDEIREALGLRE</sequence>
<evidence type="ECO:0000313" key="1">
    <source>
        <dbReference type="EMBL" id="MFD1203485.1"/>
    </source>
</evidence>
<comment type="caution">
    <text evidence="1">The sequence shown here is derived from an EMBL/GenBank/DDBJ whole genome shotgun (WGS) entry which is preliminary data.</text>
</comment>
<protein>
    <submittedName>
        <fullName evidence="1">Uncharacterized protein</fullName>
    </submittedName>
</protein>
<reference evidence="2" key="1">
    <citation type="journal article" date="2019" name="Int. J. Syst. Evol. Microbiol.">
        <title>The Global Catalogue of Microorganisms (GCM) 10K type strain sequencing project: providing services to taxonomists for standard genome sequencing and annotation.</title>
        <authorList>
            <consortium name="The Broad Institute Genomics Platform"/>
            <consortium name="The Broad Institute Genome Sequencing Center for Infectious Disease"/>
            <person name="Wu L."/>
            <person name="Ma J."/>
        </authorList>
    </citation>
    <scope>NUCLEOTIDE SEQUENCE [LARGE SCALE GENOMIC DNA]</scope>
    <source>
        <strain evidence="2">CCUG 50213</strain>
    </source>
</reference>